<dbReference type="EMBL" id="MBDO02000303">
    <property type="protein sequence ID" value="RLN57559.1"/>
    <property type="molecule type" value="Genomic_DNA"/>
</dbReference>
<dbReference type="OrthoDB" id="77711at2759"/>
<dbReference type="EMBL" id="MBAD02001748">
    <property type="protein sequence ID" value="RLN52108.1"/>
    <property type="molecule type" value="Genomic_DNA"/>
</dbReference>
<evidence type="ECO:0000256" key="1">
    <source>
        <dbReference type="SAM" id="MobiDB-lite"/>
    </source>
</evidence>
<feature type="compositionally biased region" description="Basic residues" evidence="1">
    <location>
        <begin position="50"/>
        <end position="63"/>
    </location>
</feature>
<comment type="caution">
    <text evidence="3">The sequence shown here is derived from an EMBL/GenBank/DDBJ whole genome shotgun (WGS) entry which is preliminary data.</text>
</comment>
<gene>
    <name evidence="2" type="ORF">BBJ29_001638</name>
    <name evidence="3" type="ORF">BBP00_00007457</name>
</gene>
<organism evidence="3 4">
    <name type="scientific">Phytophthora kernoviae</name>
    <dbReference type="NCBI Taxonomy" id="325452"/>
    <lineage>
        <taxon>Eukaryota</taxon>
        <taxon>Sar</taxon>
        <taxon>Stramenopiles</taxon>
        <taxon>Oomycota</taxon>
        <taxon>Peronosporomycetes</taxon>
        <taxon>Peronosporales</taxon>
        <taxon>Peronosporaceae</taxon>
        <taxon>Phytophthora</taxon>
    </lineage>
</organism>
<dbReference type="AlphaFoldDB" id="A0A3F2RIB9"/>
<reference evidence="4 5" key="1">
    <citation type="submission" date="2018-07" db="EMBL/GenBank/DDBJ databases">
        <title>Genome sequencing of oomycete isolates from Chile give support for New Zealand origin for Phytophthora kernoviae and make available the first Nothophytophthora sp. genome.</title>
        <authorList>
            <person name="Studholme D.J."/>
            <person name="Sanfuentes E."/>
            <person name="Panda P."/>
            <person name="Hill R."/>
            <person name="Sambles C."/>
            <person name="Grant M."/>
            <person name="Williams N.M."/>
            <person name="Mcdougal R.L."/>
        </authorList>
    </citation>
    <scope>NUCLEOTIDE SEQUENCE [LARGE SCALE GENOMIC DNA]</scope>
    <source>
        <strain evidence="3">Chile6</strain>
        <strain evidence="2">Chile7</strain>
    </source>
</reference>
<feature type="compositionally biased region" description="Polar residues" evidence="1">
    <location>
        <begin position="28"/>
        <end position="49"/>
    </location>
</feature>
<feature type="region of interest" description="Disordered" evidence="1">
    <location>
        <begin position="271"/>
        <end position="291"/>
    </location>
</feature>
<dbReference type="Proteomes" id="UP000284657">
    <property type="component" value="Unassembled WGS sequence"/>
</dbReference>
<evidence type="ECO:0000313" key="2">
    <source>
        <dbReference type="EMBL" id="RLN52108.1"/>
    </source>
</evidence>
<name>A0A3F2RIB9_9STRA</name>
<evidence type="ECO:0000313" key="3">
    <source>
        <dbReference type="EMBL" id="RLN57559.1"/>
    </source>
</evidence>
<protein>
    <submittedName>
        <fullName evidence="3">Uncharacterized protein</fullName>
    </submittedName>
</protein>
<evidence type="ECO:0000313" key="4">
    <source>
        <dbReference type="Proteomes" id="UP000277300"/>
    </source>
</evidence>
<feature type="region of interest" description="Disordered" evidence="1">
    <location>
        <begin position="225"/>
        <end position="253"/>
    </location>
</feature>
<sequence>MGKRRGRGSSGASAKRPTGDGLVVVNPSMLQSTARINATSKLHTSQQNTGKKKSLSNSKKRKGPISDVVQSNKLKKKKKQDRVMAVALHRKMTTSQRAETVQRLISSSKTADLPKHSMVLVTTDHFLTSAGCDKADVVLVGAVSTAASVAAMAKFAHVHRVTPEAPGIGGEAYNTSVFRPELTAVCLQQLQARLKLARQIVDIAHRLGQAGTAQDEDKWARKLAKGADLGDDDDESSQQKKKRKRAMTPDEQRLQALTEKLYVQLARKLKGNQTSNSNAPAGGGQEADSQHRREKLEVLGLNTVNAAVGMAMTDERTSAQTQWMDAAEGKVYGGQWEGAVRHGASKDETSLELRKKFCAAQDQTKKIGFLSKWSPNKEPVDTAKWGGAFGKACGHNEVVMHSLRAFYPQEVLNSKVCSKLFPAPGNQGFDGCLEHLRLACAAKKTSMTLWDAEYFIFISSHGRVTWAKKSQLLSLSLTSLQCLVLALRSWTTACGGHTPPNAVLRAIQLCCQLGSGDKHSSDEKLPSKALKRIMSFVFGGSARLWKQIAKVPTLEEETVY</sequence>
<feature type="region of interest" description="Disordered" evidence="1">
    <location>
        <begin position="1"/>
        <end position="65"/>
    </location>
</feature>
<proteinExistence type="predicted"/>
<dbReference type="Proteomes" id="UP000277300">
    <property type="component" value="Unassembled WGS sequence"/>
</dbReference>
<accession>A0A3F2RIB9</accession>
<evidence type="ECO:0000313" key="5">
    <source>
        <dbReference type="Proteomes" id="UP000284657"/>
    </source>
</evidence>